<gene>
    <name evidence="3" type="ORF">ACH5RR_012004</name>
</gene>
<sequence length="143" mass="15884">MLSPEDAIVPKSRKKNSSAQKASKLTLQGGNVKKIQELQALPIQMPQKPSRKSLVNEVSAVLQQPDKSISDSLPDSFPSSGNDYRALRHKYLLLEEESFRLGRDLKAMDDEINSLEEEKLSLLDELVVLEGLIDPSEVPKASE</sequence>
<feature type="region of interest" description="Disordered" evidence="2">
    <location>
        <begin position="1"/>
        <end position="26"/>
    </location>
</feature>
<keyword evidence="4" id="KW-1185">Reference proteome</keyword>
<feature type="coiled-coil region" evidence="1">
    <location>
        <begin position="105"/>
        <end position="132"/>
    </location>
</feature>
<dbReference type="AlphaFoldDB" id="A0ABD3A837"/>
<keyword evidence="1" id="KW-0175">Coiled coil</keyword>
<protein>
    <submittedName>
        <fullName evidence="3">Uncharacterized protein</fullName>
    </submittedName>
</protein>
<dbReference type="PANTHER" id="PTHR37740:SF1">
    <property type="entry name" value="OS02G0193500 PROTEIN"/>
    <property type="match status" value="1"/>
</dbReference>
<evidence type="ECO:0000313" key="3">
    <source>
        <dbReference type="EMBL" id="KAL3527348.1"/>
    </source>
</evidence>
<evidence type="ECO:0000313" key="4">
    <source>
        <dbReference type="Proteomes" id="UP001630127"/>
    </source>
</evidence>
<accession>A0ABD3A837</accession>
<reference evidence="3 4" key="1">
    <citation type="submission" date="2024-11" db="EMBL/GenBank/DDBJ databases">
        <title>A near-complete genome assembly of Cinchona calisaya.</title>
        <authorList>
            <person name="Lian D.C."/>
            <person name="Zhao X.W."/>
            <person name="Wei L."/>
        </authorList>
    </citation>
    <scope>NUCLEOTIDE SEQUENCE [LARGE SCALE GENOMIC DNA]</scope>
    <source>
        <tissue evidence="3">Nenye</tissue>
    </source>
</reference>
<organism evidence="3 4">
    <name type="scientific">Cinchona calisaya</name>
    <dbReference type="NCBI Taxonomy" id="153742"/>
    <lineage>
        <taxon>Eukaryota</taxon>
        <taxon>Viridiplantae</taxon>
        <taxon>Streptophyta</taxon>
        <taxon>Embryophyta</taxon>
        <taxon>Tracheophyta</taxon>
        <taxon>Spermatophyta</taxon>
        <taxon>Magnoliopsida</taxon>
        <taxon>eudicotyledons</taxon>
        <taxon>Gunneridae</taxon>
        <taxon>Pentapetalae</taxon>
        <taxon>asterids</taxon>
        <taxon>lamiids</taxon>
        <taxon>Gentianales</taxon>
        <taxon>Rubiaceae</taxon>
        <taxon>Cinchonoideae</taxon>
        <taxon>Cinchoneae</taxon>
        <taxon>Cinchona</taxon>
    </lineage>
</organism>
<evidence type="ECO:0000256" key="1">
    <source>
        <dbReference type="SAM" id="Coils"/>
    </source>
</evidence>
<evidence type="ECO:0000256" key="2">
    <source>
        <dbReference type="SAM" id="MobiDB-lite"/>
    </source>
</evidence>
<dbReference type="Proteomes" id="UP001630127">
    <property type="component" value="Unassembled WGS sequence"/>
</dbReference>
<name>A0ABD3A837_9GENT</name>
<feature type="compositionally biased region" description="Polar residues" evidence="2">
    <location>
        <begin position="17"/>
        <end position="26"/>
    </location>
</feature>
<comment type="caution">
    <text evidence="3">The sequence shown here is derived from an EMBL/GenBank/DDBJ whole genome shotgun (WGS) entry which is preliminary data.</text>
</comment>
<dbReference type="PANTHER" id="PTHR37740">
    <property type="entry name" value="OS02G0193500 PROTEIN"/>
    <property type="match status" value="1"/>
</dbReference>
<dbReference type="EMBL" id="JBJUIK010000005">
    <property type="protein sequence ID" value="KAL3527348.1"/>
    <property type="molecule type" value="Genomic_DNA"/>
</dbReference>
<proteinExistence type="predicted"/>